<name>A0A0U9HMQ0_9BACT</name>
<dbReference type="InterPro" id="IPR003593">
    <property type="entry name" value="AAA+_ATPase"/>
</dbReference>
<dbReference type="RefSeq" id="WP_059175747.1">
    <property type="nucleotide sequence ID" value="NZ_BCNO01000001.1"/>
</dbReference>
<keyword evidence="2" id="KW-0067">ATP-binding</keyword>
<dbReference type="AlphaFoldDB" id="A0A0U9HMQ0"/>
<sequence length="511" mass="57797">MNKSENIELKALFEVSRVLTSSFDLERNLYSVLEILSKELDMRRGSIFVLDKKTEEISIVAAYGMTQEEISRGIYRIGEGIVGKVIEIGLPMFIPDIEKEPQFLNKTGSRPNKKGISFLCVPIKIEEEILGVLSADRIYADEKGDVDDDLRVLSIVASLIGQFLKLWETYKSMEDENLILRTQLKDRYNFPNLIGQSPSFQAVLKTVMKVAGTDATVLLFGESGTGKELIAKTIHFQSKRAKEPFVAINCAAIPEALLEAELFGSEKGAFTGAVKRVGKFEQANGGTIFLDEVGELPLSLQPKLLRVLQEKTVEPLGSSKTVKVDVRIISATNKDLSDEIRKGAFREDLFWRLNVIPIYIPPLRERKEDIPLLVEYYLKRYCSIYKKSVTIDNEALNVLVSYDWPGNVRELANTIERLVVMTESNKIKLYDLPDTVRGNLKIKSTFSGESKLPAEIEELERIRIMDTLPKFNFNIRRTAQALGLTERQLNYRIKKYGIKIKKGVNLNDSNN</sequence>
<dbReference type="SUPFAM" id="SSF52540">
    <property type="entry name" value="P-loop containing nucleoside triphosphate hydrolases"/>
    <property type="match status" value="1"/>
</dbReference>
<dbReference type="InterPro" id="IPR009057">
    <property type="entry name" value="Homeodomain-like_sf"/>
</dbReference>
<dbReference type="FunFam" id="3.40.50.300:FF:000006">
    <property type="entry name" value="DNA-binding transcriptional regulator NtrC"/>
    <property type="match status" value="1"/>
</dbReference>
<dbReference type="GO" id="GO:0043565">
    <property type="term" value="F:sequence-specific DNA binding"/>
    <property type="evidence" value="ECO:0007669"/>
    <property type="project" value="InterPro"/>
</dbReference>
<dbReference type="GO" id="GO:0006355">
    <property type="term" value="P:regulation of DNA-templated transcription"/>
    <property type="evidence" value="ECO:0007669"/>
    <property type="project" value="InterPro"/>
</dbReference>
<dbReference type="CDD" id="cd00009">
    <property type="entry name" value="AAA"/>
    <property type="match status" value="1"/>
</dbReference>
<dbReference type="OrthoDB" id="9771372at2"/>
<evidence type="ECO:0000256" key="1">
    <source>
        <dbReference type="ARBA" id="ARBA00022741"/>
    </source>
</evidence>
<dbReference type="SMART" id="SM00065">
    <property type="entry name" value="GAF"/>
    <property type="match status" value="1"/>
</dbReference>
<dbReference type="InterPro" id="IPR029016">
    <property type="entry name" value="GAF-like_dom_sf"/>
</dbReference>
<dbReference type="PROSITE" id="PS50045">
    <property type="entry name" value="SIGMA54_INTERACT_4"/>
    <property type="match status" value="1"/>
</dbReference>
<dbReference type="Pfam" id="PF00158">
    <property type="entry name" value="Sigma54_activat"/>
    <property type="match status" value="1"/>
</dbReference>
<evidence type="ECO:0000256" key="5">
    <source>
        <dbReference type="ARBA" id="ARBA00023163"/>
    </source>
</evidence>
<dbReference type="InterPro" id="IPR002078">
    <property type="entry name" value="Sigma_54_int"/>
</dbReference>
<evidence type="ECO:0000313" key="7">
    <source>
        <dbReference type="EMBL" id="GAQ94283.1"/>
    </source>
</evidence>
<feature type="domain" description="Sigma-54 factor interaction" evidence="6">
    <location>
        <begin position="193"/>
        <end position="420"/>
    </location>
</feature>
<dbReference type="InterPro" id="IPR058031">
    <property type="entry name" value="AAA_lid_NorR"/>
</dbReference>
<evidence type="ECO:0000259" key="6">
    <source>
        <dbReference type="PROSITE" id="PS50045"/>
    </source>
</evidence>
<dbReference type="Gene3D" id="1.10.8.60">
    <property type="match status" value="1"/>
</dbReference>
<dbReference type="PROSITE" id="PS00676">
    <property type="entry name" value="SIGMA54_INTERACT_2"/>
    <property type="match status" value="1"/>
</dbReference>
<dbReference type="PANTHER" id="PTHR32071">
    <property type="entry name" value="TRANSCRIPTIONAL REGULATORY PROTEIN"/>
    <property type="match status" value="1"/>
</dbReference>
<dbReference type="Proteomes" id="UP000054976">
    <property type="component" value="Unassembled WGS sequence"/>
</dbReference>
<dbReference type="PROSITE" id="PS00688">
    <property type="entry name" value="SIGMA54_INTERACT_3"/>
    <property type="match status" value="1"/>
</dbReference>
<dbReference type="SUPFAM" id="SSF46689">
    <property type="entry name" value="Homeodomain-like"/>
    <property type="match status" value="1"/>
</dbReference>
<evidence type="ECO:0000256" key="3">
    <source>
        <dbReference type="ARBA" id="ARBA00023015"/>
    </source>
</evidence>
<evidence type="ECO:0000313" key="8">
    <source>
        <dbReference type="Proteomes" id="UP000054976"/>
    </source>
</evidence>
<evidence type="ECO:0000256" key="2">
    <source>
        <dbReference type="ARBA" id="ARBA00022840"/>
    </source>
</evidence>
<accession>A0A0U9HMQ0</accession>
<dbReference type="InterPro" id="IPR027417">
    <property type="entry name" value="P-loop_NTPase"/>
</dbReference>
<dbReference type="EMBL" id="BCNO01000001">
    <property type="protein sequence ID" value="GAQ94283.1"/>
    <property type="molecule type" value="Genomic_DNA"/>
</dbReference>
<organism evidence="7 8">
    <name type="scientific">Thermodesulfovibrio aggregans</name>
    <dbReference type="NCBI Taxonomy" id="86166"/>
    <lineage>
        <taxon>Bacteria</taxon>
        <taxon>Pseudomonadati</taxon>
        <taxon>Nitrospirota</taxon>
        <taxon>Thermodesulfovibrionia</taxon>
        <taxon>Thermodesulfovibrionales</taxon>
        <taxon>Thermodesulfovibrionaceae</taxon>
        <taxon>Thermodesulfovibrio</taxon>
    </lineage>
</organism>
<comment type="caution">
    <text evidence="7">The sequence shown here is derived from an EMBL/GenBank/DDBJ whole genome shotgun (WGS) entry which is preliminary data.</text>
</comment>
<dbReference type="InterPro" id="IPR025943">
    <property type="entry name" value="Sigma_54_int_dom_ATP-bd_2"/>
</dbReference>
<dbReference type="GO" id="GO:0005524">
    <property type="term" value="F:ATP binding"/>
    <property type="evidence" value="ECO:0007669"/>
    <property type="project" value="UniProtKB-KW"/>
</dbReference>
<dbReference type="Gene3D" id="1.10.10.60">
    <property type="entry name" value="Homeodomain-like"/>
    <property type="match status" value="1"/>
</dbReference>
<dbReference type="InterPro" id="IPR025662">
    <property type="entry name" value="Sigma_54_int_dom_ATP-bd_1"/>
</dbReference>
<dbReference type="InterPro" id="IPR003018">
    <property type="entry name" value="GAF"/>
</dbReference>
<keyword evidence="5" id="KW-0804">Transcription</keyword>
<dbReference type="Pfam" id="PF02954">
    <property type="entry name" value="HTH_8"/>
    <property type="match status" value="1"/>
</dbReference>
<keyword evidence="3" id="KW-0805">Transcription regulation</keyword>
<gene>
    <name evidence="7" type="ORF">TAGGR_1462</name>
</gene>
<dbReference type="SMART" id="SM00382">
    <property type="entry name" value="AAA"/>
    <property type="match status" value="1"/>
</dbReference>
<proteinExistence type="predicted"/>
<dbReference type="InterPro" id="IPR002197">
    <property type="entry name" value="HTH_Fis"/>
</dbReference>
<dbReference type="SUPFAM" id="SSF55781">
    <property type="entry name" value="GAF domain-like"/>
    <property type="match status" value="1"/>
</dbReference>
<dbReference type="STRING" id="86166.TAGGR_1462"/>
<dbReference type="InterPro" id="IPR025944">
    <property type="entry name" value="Sigma_54_int_dom_CS"/>
</dbReference>
<dbReference type="Gene3D" id="3.40.50.300">
    <property type="entry name" value="P-loop containing nucleotide triphosphate hydrolases"/>
    <property type="match status" value="1"/>
</dbReference>
<dbReference type="Pfam" id="PF25601">
    <property type="entry name" value="AAA_lid_14"/>
    <property type="match status" value="1"/>
</dbReference>
<dbReference type="Gene3D" id="3.30.450.40">
    <property type="match status" value="1"/>
</dbReference>
<dbReference type="PROSITE" id="PS00675">
    <property type="entry name" value="SIGMA54_INTERACT_1"/>
    <property type="match status" value="1"/>
</dbReference>
<protein>
    <submittedName>
        <fullName evidence="7">Nif-specific regulatory protein</fullName>
    </submittedName>
</protein>
<keyword evidence="8" id="KW-1185">Reference proteome</keyword>
<reference evidence="8" key="1">
    <citation type="submission" date="2016-01" db="EMBL/GenBank/DDBJ databases">
        <title>Draft genome sequence of Thermodesulfovibrio aggregans strain TGE-P1.</title>
        <authorList>
            <person name="Sekiguchi Y."/>
            <person name="Ohashi A."/>
            <person name="Matsuura N."/>
            <person name="Tourlousse M.D."/>
        </authorList>
    </citation>
    <scope>NUCLEOTIDE SEQUENCE [LARGE SCALE GENOMIC DNA]</scope>
    <source>
        <strain evidence="8">TGE-P1</strain>
    </source>
</reference>
<dbReference type="Pfam" id="PF13185">
    <property type="entry name" value="GAF_2"/>
    <property type="match status" value="1"/>
</dbReference>
<dbReference type="PANTHER" id="PTHR32071:SF57">
    <property type="entry name" value="C4-DICARBOXYLATE TRANSPORT TRANSCRIPTIONAL REGULATORY PROTEIN DCTD"/>
    <property type="match status" value="1"/>
</dbReference>
<keyword evidence="1" id="KW-0547">Nucleotide-binding</keyword>
<keyword evidence="4" id="KW-0238">DNA-binding</keyword>
<evidence type="ECO:0000256" key="4">
    <source>
        <dbReference type="ARBA" id="ARBA00023125"/>
    </source>
</evidence>